<comment type="similarity">
    <text evidence="1 15">Belongs to the helicase family. RecG subfamily.</text>
</comment>
<dbReference type="Pfam" id="PF00271">
    <property type="entry name" value="Helicase_C"/>
    <property type="match status" value="1"/>
</dbReference>
<comment type="catalytic activity">
    <reaction evidence="14 15">
        <text>ATP + H2O = ADP + phosphate + H(+)</text>
        <dbReference type="Rhea" id="RHEA:13065"/>
        <dbReference type="ChEBI" id="CHEBI:15377"/>
        <dbReference type="ChEBI" id="CHEBI:15378"/>
        <dbReference type="ChEBI" id="CHEBI:30616"/>
        <dbReference type="ChEBI" id="CHEBI:43474"/>
        <dbReference type="ChEBI" id="CHEBI:456216"/>
        <dbReference type="EC" id="5.6.2.4"/>
    </reaction>
</comment>
<dbReference type="HOGENOM" id="CLU_005122_7_1_10"/>
<evidence type="ECO:0000259" key="16">
    <source>
        <dbReference type="PROSITE" id="PS51192"/>
    </source>
</evidence>
<dbReference type="EMBL" id="AMEQ01000003">
    <property type="protein sequence ID" value="EKY03222.1"/>
    <property type="molecule type" value="Genomic_DNA"/>
</dbReference>
<dbReference type="CDD" id="cd04488">
    <property type="entry name" value="RecG_wedge_OBF"/>
    <property type="match status" value="1"/>
</dbReference>
<dbReference type="PANTHER" id="PTHR47964">
    <property type="entry name" value="ATP-DEPENDENT DNA HELICASE HOMOLOG RECG, CHLOROPLASTIC"/>
    <property type="match status" value="1"/>
</dbReference>
<dbReference type="SUPFAM" id="SSF52540">
    <property type="entry name" value="P-loop containing nucleoside triphosphate hydrolases"/>
    <property type="match status" value="2"/>
</dbReference>
<dbReference type="Pfam" id="PF17191">
    <property type="entry name" value="RecG_wedge"/>
    <property type="match status" value="1"/>
</dbReference>
<keyword evidence="3 15" id="KW-0547">Nucleotide-binding</keyword>
<keyword evidence="6 15" id="KW-0347">Helicase</keyword>
<dbReference type="Proteomes" id="UP000010408">
    <property type="component" value="Unassembled WGS sequence"/>
</dbReference>
<gene>
    <name evidence="18" type="ORF">HMPREF9134_00114</name>
</gene>
<dbReference type="Gene3D" id="2.40.50.140">
    <property type="entry name" value="Nucleic acid-binding proteins"/>
    <property type="match status" value="1"/>
</dbReference>
<dbReference type="Pfam" id="PF19833">
    <property type="entry name" value="RecG_dom3_C"/>
    <property type="match status" value="1"/>
</dbReference>
<keyword evidence="10 15" id="KW-0234">DNA repair</keyword>
<evidence type="ECO:0000313" key="18">
    <source>
        <dbReference type="EMBL" id="EKY03222.1"/>
    </source>
</evidence>
<keyword evidence="5 15" id="KW-0378">Hydrolase</keyword>
<reference evidence="18 19" key="1">
    <citation type="submission" date="2012-05" db="EMBL/GenBank/DDBJ databases">
        <authorList>
            <person name="Weinstock G."/>
            <person name="Sodergren E."/>
            <person name="Lobos E.A."/>
            <person name="Fulton L."/>
            <person name="Fulton R."/>
            <person name="Courtney L."/>
            <person name="Fronick C."/>
            <person name="O'Laughlin M."/>
            <person name="Godfrey J."/>
            <person name="Wilson R.M."/>
            <person name="Miner T."/>
            <person name="Farmer C."/>
            <person name="Delehaunty K."/>
            <person name="Cordes M."/>
            <person name="Minx P."/>
            <person name="Tomlinson C."/>
            <person name="Chen J."/>
            <person name="Wollam A."/>
            <person name="Pepin K.H."/>
            <person name="Bhonagiri V."/>
            <person name="Zhang X."/>
            <person name="Suruliraj S."/>
            <person name="Warren W."/>
            <person name="Mitreva M."/>
            <person name="Mardis E.R."/>
            <person name="Wilson R.K."/>
        </authorList>
    </citation>
    <scope>NUCLEOTIDE SEQUENCE [LARGE SCALE GENOMIC DNA]</scope>
    <source>
        <strain evidence="18 19">F0037</strain>
    </source>
</reference>
<keyword evidence="11" id="KW-0413">Isomerase</keyword>
<keyword evidence="7 15" id="KW-0067">ATP-binding</keyword>
<keyword evidence="4 15" id="KW-0227">DNA damage</keyword>
<sequence>MDIFQTPLTYLPGIGPKRATVLAEELDLYTYLDLLHYFPTKYVDRSRVYTIKDLRGEMPSIQLRGYIRDYKEIGEGRKKRLVAYFSDGTGTIELVWFRSLSTIQRLYPVGQTYLIFGKPVLFNGSYSINHPEVDEESRQQAVSGGLMPIYPLTEKVKRIGIANRQMRQLLYILLEACRSQIRETLPEHIIQRAQLIPYGTAIQQIHFPEGNTELEAARRRLKFDELFFIQLRLLGMKNERKATSPGFPLPRVGEAFRGLYSSLPFDLTSAQKRVIREIQTDVVSGKQMNRLVQGDVGSGKTLVALFAMLLALDNGYQACMMAPTEILARQHFLSLTELLAPLGIEVGLLLGSTKKRERTKLHEGLRDGSLRIIVGTHALLEPVVQFHRLGLAVIDEQHRFGVVQRSGLWTKNESQHPHILIMSATPIPRTLAMTLYGDLDISVIDELPPGRKPIQTYHQPESHIFEVYAFLERQIAEGRQAYVVFPMIEENEREEIRALEEGLVRYRQRFPEYTIVMVHGKMKPEKKDEEMRRFASGEAEIMLATTVIEVGVNVPNASVMVIEGANRFGLSQLHQLRGRVGRGASQSYCILLTGNELGEDAKRRIAIMVETNDGFEIAEEDMRLRGFGEIDGTRQSGQQLSLRIANPALDGAMVQYTRDLAEEILAEDPTLTLAKNEPLRQRLDALYHERPSWSQIS</sequence>
<dbReference type="PROSITE" id="PS51194">
    <property type="entry name" value="HELICASE_CTER"/>
    <property type="match status" value="1"/>
</dbReference>
<dbReference type="PANTHER" id="PTHR47964:SF1">
    <property type="entry name" value="ATP-DEPENDENT DNA HELICASE HOMOLOG RECG, CHLOROPLASTIC"/>
    <property type="match status" value="1"/>
</dbReference>
<keyword evidence="9 15" id="KW-0233">DNA recombination</keyword>
<dbReference type="Gene3D" id="3.40.50.300">
    <property type="entry name" value="P-loop containing nucleotide triphosphate hydrolases"/>
    <property type="match status" value="2"/>
</dbReference>
<dbReference type="GO" id="GO:0006310">
    <property type="term" value="P:DNA recombination"/>
    <property type="evidence" value="ECO:0007669"/>
    <property type="project" value="UniProtKB-UniRule"/>
</dbReference>
<dbReference type="InterPro" id="IPR012340">
    <property type="entry name" value="NA-bd_OB-fold"/>
</dbReference>
<evidence type="ECO:0000256" key="7">
    <source>
        <dbReference type="ARBA" id="ARBA00022840"/>
    </source>
</evidence>
<dbReference type="InterPro" id="IPR011545">
    <property type="entry name" value="DEAD/DEAH_box_helicase_dom"/>
</dbReference>
<dbReference type="GO" id="GO:0005524">
    <property type="term" value="F:ATP binding"/>
    <property type="evidence" value="ECO:0007669"/>
    <property type="project" value="UniProtKB-KW"/>
</dbReference>
<dbReference type="InterPro" id="IPR027417">
    <property type="entry name" value="P-loop_NTPase"/>
</dbReference>
<evidence type="ECO:0000256" key="14">
    <source>
        <dbReference type="ARBA" id="ARBA00048988"/>
    </source>
</evidence>
<evidence type="ECO:0000256" key="11">
    <source>
        <dbReference type="ARBA" id="ARBA00023235"/>
    </source>
</evidence>
<evidence type="ECO:0000256" key="3">
    <source>
        <dbReference type="ARBA" id="ARBA00022741"/>
    </source>
</evidence>
<dbReference type="GO" id="GO:0043138">
    <property type="term" value="F:3'-5' DNA helicase activity"/>
    <property type="evidence" value="ECO:0007669"/>
    <property type="project" value="UniProtKB-EC"/>
</dbReference>
<dbReference type="PROSITE" id="PS51192">
    <property type="entry name" value="HELICASE_ATP_BIND_1"/>
    <property type="match status" value="1"/>
</dbReference>
<dbReference type="GO" id="GO:0003677">
    <property type="term" value="F:DNA binding"/>
    <property type="evidence" value="ECO:0007669"/>
    <property type="project" value="UniProtKB-KW"/>
</dbReference>
<dbReference type="NCBIfam" id="NF008168">
    <property type="entry name" value="PRK10917.2-2"/>
    <property type="match status" value="1"/>
</dbReference>
<evidence type="ECO:0000313" key="19">
    <source>
        <dbReference type="Proteomes" id="UP000010408"/>
    </source>
</evidence>
<dbReference type="InterPro" id="IPR045562">
    <property type="entry name" value="RecG_dom3_C"/>
</dbReference>
<evidence type="ECO:0000256" key="4">
    <source>
        <dbReference type="ARBA" id="ARBA00022763"/>
    </source>
</evidence>
<feature type="domain" description="Helicase ATP-binding" evidence="16">
    <location>
        <begin position="281"/>
        <end position="444"/>
    </location>
</feature>
<dbReference type="Pfam" id="PF00270">
    <property type="entry name" value="DEAD"/>
    <property type="match status" value="1"/>
</dbReference>
<dbReference type="AlphaFoldDB" id="L1NJ42"/>
<evidence type="ECO:0000256" key="6">
    <source>
        <dbReference type="ARBA" id="ARBA00022806"/>
    </source>
</evidence>
<proteinExistence type="inferred from homology"/>
<organism evidence="18 19">
    <name type="scientific">Porphyromonas catoniae F0037</name>
    <dbReference type="NCBI Taxonomy" id="1127696"/>
    <lineage>
        <taxon>Bacteria</taxon>
        <taxon>Pseudomonadati</taxon>
        <taxon>Bacteroidota</taxon>
        <taxon>Bacteroidia</taxon>
        <taxon>Bacteroidales</taxon>
        <taxon>Porphyromonadaceae</taxon>
        <taxon>Porphyromonas</taxon>
    </lineage>
</organism>
<name>L1NJ42_9PORP</name>
<evidence type="ECO:0000259" key="17">
    <source>
        <dbReference type="PROSITE" id="PS51194"/>
    </source>
</evidence>
<dbReference type="InterPro" id="IPR001650">
    <property type="entry name" value="Helicase_C-like"/>
</dbReference>
<evidence type="ECO:0000256" key="12">
    <source>
        <dbReference type="ARBA" id="ARBA00034617"/>
    </source>
</evidence>
<evidence type="ECO:0000256" key="5">
    <source>
        <dbReference type="ARBA" id="ARBA00022801"/>
    </source>
</evidence>
<dbReference type="SMART" id="SM00487">
    <property type="entry name" value="DEXDc"/>
    <property type="match status" value="1"/>
</dbReference>
<dbReference type="InterPro" id="IPR004609">
    <property type="entry name" value="ATP-dep_DNA_helicase_RecG"/>
</dbReference>
<dbReference type="EC" id="5.6.2.4" evidence="13 15"/>
<dbReference type="STRING" id="1127696.HMPREF9134_00114"/>
<comment type="caution">
    <text evidence="18">The sequence shown here is derived from an EMBL/GenBank/DDBJ whole genome shotgun (WGS) entry which is preliminary data.</text>
</comment>
<dbReference type="SMART" id="SM00490">
    <property type="entry name" value="HELICc"/>
    <property type="match status" value="1"/>
</dbReference>
<dbReference type="PATRIC" id="fig|1127696.3.peg.96"/>
<keyword evidence="8" id="KW-0238">DNA-binding</keyword>
<accession>L1NJ42</accession>
<evidence type="ECO:0000256" key="13">
    <source>
        <dbReference type="ARBA" id="ARBA00034808"/>
    </source>
</evidence>
<dbReference type="eggNOG" id="COG1200">
    <property type="taxonomic scope" value="Bacteria"/>
</dbReference>
<dbReference type="GO" id="GO:0016887">
    <property type="term" value="F:ATP hydrolysis activity"/>
    <property type="evidence" value="ECO:0007669"/>
    <property type="project" value="RHEA"/>
</dbReference>
<dbReference type="NCBIfam" id="TIGR00643">
    <property type="entry name" value="recG"/>
    <property type="match status" value="1"/>
</dbReference>
<protein>
    <recommendedName>
        <fullName evidence="2 15">ATP-dependent DNA helicase RecG</fullName>
        <ecNumber evidence="13 15">5.6.2.4</ecNumber>
    </recommendedName>
</protein>
<comment type="function">
    <text evidence="15">Plays a critical role in recombination and DNA repair. Helps process Holliday junction intermediates to mature products by catalyzing branch migration. Has replication fork regression activity, unwinds stalled or blocked replication forks to make a HJ that can be resolved. Has a DNA unwinding activity characteristic of a DNA helicase with 3'-5' polarity.</text>
</comment>
<evidence type="ECO:0000256" key="10">
    <source>
        <dbReference type="ARBA" id="ARBA00023204"/>
    </source>
</evidence>
<evidence type="ECO:0000256" key="9">
    <source>
        <dbReference type="ARBA" id="ARBA00023172"/>
    </source>
</evidence>
<dbReference type="RefSeq" id="WP_005468076.1">
    <property type="nucleotide sequence ID" value="NZ_KB291034.1"/>
</dbReference>
<dbReference type="InterPro" id="IPR014001">
    <property type="entry name" value="Helicase_ATP-bd"/>
</dbReference>
<evidence type="ECO:0000256" key="1">
    <source>
        <dbReference type="ARBA" id="ARBA00007504"/>
    </source>
</evidence>
<dbReference type="SUPFAM" id="SSF50249">
    <property type="entry name" value="Nucleic acid-binding proteins"/>
    <property type="match status" value="1"/>
</dbReference>
<evidence type="ECO:0000256" key="8">
    <source>
        <dbReference type="ARBA" id="ARBA00023125"/>
    </source>
</evidence>
<comment type="catalytic activity">
    <reaction evidence="12 15">
        <text>Couples ATP hydrolysis with the unwinding of duplex DNA by translocating in the 3'-5' direction.</text>
        <dbReference type="EC" id="5.6.2.4"/>
    </reaction>
</comment>
<evidence type="ECO:0000256" key="15">
    <source>
        <dbReference type="RuleBase" id="RU363016"/>
    </source>
</evidence>
<feature type="domain" description="Helicase C-terminal" evidence="17">
    <location>
        <begin position="463"/>
        <end position="623"/>
    </location>
</feature>
<dbReference type="CDD" id="cd17992">
    <property type="entry name" value="DEXHc_RecG"/>
    <property type="match status" value="1"/>
</dbReference>
<dbReference type="GO" id="GO:0006281">
    <property type="term" value="P:DNA repair"/>
    <property type="evidence" value="ECO:0007669"/>
    <property type="project" value="UniProtKB-UniRule"/>
</dbReference>
<evidence type="ECO:0000256" key="2">
    <source>
        <dbReference type="ARBA" id="ARBA00017846"/>
    </source>
</evidence>
<dbReference type="NCBIfam" id="NF008165">
    <property type="entry name" value="PRK10917.1-3"/>
    <property type="match status" value="1"/>
</dbReference>
<dbReference type="InterPro" id="IPR047112">
    <property type="entry name" value="RecG/Mfd"/>
</dbReference>
<dbReference type="InterPro" id="IPR033454">
    <property type="entry name" value="RecG_wedge"/>
</dbReference>